<keyword evidence="8" id="KW-1185">Reference proteome</keyword>
<dbReference type="InterPro" id="IPR027417">
    <property type="entry name" value="P-loop_NTPase"/>
</dbReference>
<dbReference type="SUPFAM" id="SSF52540">
    <property type="entry name" value="P-loop containing nucleoside triphosphate hydrolases"/>
    <property type="match status" value="1"/>
</dbReference>
<name>A0A4R1BQ06_9PROT</name>
<protein>
    <submittedName>
        <fullName evidence="7">CRISPR-associated endonuclease Cas3</fullName>
    </submittedName>
</protein>
<dbReference type="Gene3D" id="1.10.3210.30">
    <property type="match status" value="1"/>
</dbReference>
<accession>A0A4R1BQ06</accession>
<dbReference type="InterPro" id="IPR006483">
    <property type="entry name" value="CRISPR-assoc_Cas3_HD"/>
</dbReference>
<evidence type="ECO:0000256" key="1">
    <source>
        <dbReference type="ARBA" id="ARBA00006847"/>
    </source>
</evidence>
<dbReference type="Gene3D" id="3.40.50.300">
    <property type="entry name" value="P-loop containing nucleotide triphosphate hydrolases"/>
    <property type="match status" value="1"/>
</dbReference>
<comment type="similarity">
    <text evidence="2">In the central section; belongs to the CRISPR-associated helicase Cas3 family.</text>
</comment>
<evidence type="ECO:0000256" key="2">
    <source>
        <dbReference type="ARBA" id="ARBA00009046"/>
    </source>
</evidence>
<dbReference type="EMBL" id="SJZB01000006">
    <property type="protein sequence ID" value="TCJ19759.1"/>
    <property type="molecule type" value="Genomic_DNA"/>
</dbReference>
<dbReference type="AlphaFoldDB" id="A0A4R1BQ06"/>
<comment type="caution">
    <text evidence="7">The sequence shown here is derived from an EMBL/GenBank/DDBJ whole genome shotgun (WGS) entry which is preliminary data.</text>
</comment>
<proteinExistence type="inferred from homology"/>
<dbReference type="PROSITE" id="PS51643">
    <property type="entry name" value="HD_CAS3"/>
    <property type="match status" value="1"/>
</dbReference>
<organism evidence="7 8">
    <name type="scientific">Parasulfuritortus cantonensis</name>
    <dbReference type="NCBI Taxonomy" id="2528202"/>
    <lineage>
        <taxon>Bacteria</taxon>
        <taxon>Pseudomonadati</taxon>
        <taxon>Pseudomonadota</taxon>
        <taxon>Betaproteobacteria</taxon>
        <taxon>Nitrosomonadales</taxon>
        <taxon>Thiobacillaceae</taxon>
        <taxon>Parasulfuritortus</taxon>
    </lineage>
</organism>
<feature type="non-terminal residue" evidence="7">
    <location>
        <position position="457"/>
    </location>
</feature>
<dbReference type="GO" id="GO:0051607">
    <property type="term" value="P:defense response to virus"/>
    <property type="evidence" value="ECO:0007669"/>
    <property type="project" value="UniProtKB-KW"/>
</dbReference>
<dbReference type="CDD" id="cd09641">
    <property type="entry name" value="Cas3''_I"/>
    <property type="match status" value="1"/>
</dbReference>
<feature type="domain" description="HD Cas3-type" evidence="6">
    <location>
        <begin position="15"/>
        <end position="216"/>
    </location>
</feature>
<keyword evidence="4" id="KW-0378">Hydrolase</keyword>
<keyword evidence="5" id="KW-0051">Antiviral defense</keyword>
<dbReference type="Pfam" id="PF18019">
    <property type="entry name" value="Cas3_HD"/>
    <property type="match status" value="1"/>
</dbReference>
<evidence type="ECO:0000313" key="7">
    <source>
        <dbReference type="EMBL" id="TCJ19759.1"/>
    </source>
</evidence>
<dbReference type="GO" id="GO:0004519">
    <property type="term" value="F:endonuclease activity"/>
    <property type="evidence" value="ECO:0007669"/>
    <property type="project" value="UniProtKB-KW"/>
</dbReference>
<keyword evidence="3" id="KW-0479">Metal-binding</keyword>
<keyword evidence="7" id="KW-0255">Endonuclease</keyword>
<evidence type="ECO:0000256" key="5">
    <source>
        <dbReference type="ARBA" id="ARBA00023118"/>
    </source>
</evidence>
<comment type="similarity">
    <text evidence="1">In the N-terminal section; belongs to the CRISPR-associated nuclease Cas3-HD family.</text>
</comment>
<evidence type="ECO:0000313" key="8">
    <source>
        <dbReference type="Proteomes" id="UP000295443"/>
    </source>
</evidence>
<dbReference type="InterPro" id="IPR038257">
    <property type="entry name" value="CRISPR-assoc_Cas3_HD_sf"/>
</dbReference>
<dbReference type="GO" id="GO:0046872">
    <property type="term" value="F:metal ion binding"/>
    <property type="evidence" value="ECO:0007669"/>
    <property type="project" value="UniProtKB-KW"/>
</dbReference>
<dbReference type="NCBIfam" id="TIGR01596">
    <property type="entry name" value="cas3_HD"/>
    <property type="match status" value="1"/>
</dbReference>
<evidence type="ECO:0000256" key="4">
    <source>
        <dbReference type="ARBA" id="ARBA00022801"/>
    </source>
</evidence>
<evidence type="ECO:0000256" key="3">
    <source>
        <dbReference type="ARBA" id="ARBA00022723"/>
    </source>
</evidence>
<keyword evidence="7" id="KW-0540">Nuclease</keyword>
<sequence>MTTWGKALIDKQSGHVTDSLSLVNHAVDVASVFRELCELRSLHRALAREAVQPLTDTHLDRLAVFALLHDLGKCNRGFQARIDPKSRLRAGHIRETAALLYDDTLREGAVAALGLADMATWFVDPDTDMLHLLVAAISHHGEPAYTLDQLDAYDSEHARKLWRPDATYDPFAALAELGQAARETFPSAFEVEAEPLSLTEPLEHRFAGLLMLADWLGSHRDAFFPFHQEGSRIPWARRQAKKALAAVGLDVSGARGRLESLPSFSRIFDITADPKPLQVALADADLPPLIIAESDTGSGKTEAAILHFLALFAAGAVDGLYFALPTRVAARELYGRVLKAMNNVFGPDHPPVLLAVPGYARIDGEAADLLPDPAALWHEAEQMRRERAWSAERPKRYLAAPVAVGTIDQALLSVIQVPHAHLRAACLDRSLLVIDEVHSSDVYMRYLSRRLLARHLA</sequence>
<gene>
    <name evidence="7" type="ORF">EZJ19_01290</name>
</gene>
<dbReference type="OrthoDB" id="9810236at2"/>
<dbReference type="Proteomes" id="UP000295443">
    <property type="component" value="Unassembled WGS sequence"/>
</dbReference>
<reference evidence="7 8" key="1">
    <citation type="submission" date="2019-03" db="EMBL/GenBank/DDBJ databases">
        <title>Genome sequence of Thiobacillaceae bacterium LSR1, a sulfur-oxidizing bacterium isolated from freshwater sediment.</title>
        <authorList>
            <person name="Li S."/>
        </authorList>
    </citation>
    <scope>NUCLEOTIDE SEQUENCE [LARGE SCALE GENOMIC DNA]</scope>
    <source>
        <strain evidence="7 8">LSR1</strain>
    </source>
</reference>
<dbReference type="CDD" id="cd17930">
    <property type="entry name" value="DEXHc_cas3"/>
    <property type="match status" value="1"/>
</dbReference>
<evidence type="ECO:0000259" key="6">
    <source>
        <dbReference type="PROSITE" id="PS51643"/>
    </source>
</evidence>
<dbReference type="GO" id="GO:0016787">
    <property type="term" value="F:hydrolase activity"/>
    <property type="evidence" value="ECO:0007669"/>
    <property type="project" value="UniProtKB-KW"/>
</dbReference>